<dbReference type="HOGENOM" id="CLU_1341876_0_0_12"/>
<protein>
    <recommendedName>
        <fullName evidence="3">SGNH hydrolase-type esterase domain-containing protein</fullName>
    </recommendedName>
</protein>
<dbReference type="InterPro" id="IPR036514">
    <property type="entry name" value="SGNH_hydro_sf"/>
</dbReference>
<evidence type="ECO:0000313" key="1">
    <source>
        <dbReference type="EMBL" id="ABZ96321.1"/>
    </source>
</evidence>
<gene>
    <name evidence="1" type="ordered locus">LEPBI_I0176</name>
</gene>
<organism evidence="1 2">
    <name type="scientific">Leptospira biflexa serovar Patoc (strain Patoc 1 / ATCC 23582 / Paris)</name>
    <dbReference type="NCBI Taxonomy" id="456481"/>
    <lineage>
        <taxon>Bacteria</taxon>
        <taxon>Pseudomonadati</taxon>
        <taxon>Spirochaetota</taxon>
        <taxon>Spirochaetia</taxon>
        <taxon>Leptospirales</taxon>
        <taxon>Leptospiraceae</taxon>
        <taxon>Leptospira</taxon>
    </lineage>
</organism>
<dbReference type="Gene3D" id="3.40.50.1110">
    <property type="entry name" value="SGNH hydrolase"/>
    <property type="match status" value="1"/>
</dbReference>
<name>B0SK78_LEPBP</name>
<sequence length="204" mass="23495">MRKLVLLILLLPFVQCDKTKTSNDMFLIGIFRPTLGMFGDSIMALWPAEEQLKPFVVVKNAFPVRKSSDILYSIQTDQSRYHACIYNGGVNDFLGNFSPNQLAIESTVQNQIQALTSLQGKCDHILAINFWYVEFPWPTEAVLRLNQLMKERINFVPRLDTEVMIKSSDLLDGGHLTDRGYQKLADKTLEHFETRIPWIDFLPR</sequence>
<dbReference type="CDD" id="cd00229">
    <property type="entry name" value="SGNH_hydrolase"/>
    <property type="match status" value="1"/>
</dbReference>
<evidence type="ECO:0000313" key="2">
    <source>
        <dbReference type="Proteomes" id="UP000001847"/>
    </source>
</evidence>
<keyword evidence="2" id="KW-1185">Reference proteome</keyword>
<reference evidence="1 2" key="1">
    <citation type="journal article" date="2008" name="PLoS ONE">
        <title>Genome sequence of the saprophyte Leptospira biflexa provides insights into the evolution of Leptospira and the pathogenesis of leptospirosis.</title>
        <authorList>
            <person name="Picardeau M."/>
            <person name="Bulach D.M."/>
            <person name="Bouchier C."/>
            <person name="Zuerner R.L."/>
            <person name="Zidane N."/>
            <person name="Wilson P.J."/>
            <person name="Creno S."/>
            <person name="Kuczek E.S."/>
            <person name="Bommezzadri S."/>
            <person name="Davis J.C."/>
            <person name="McGrath A."/>
            <person name="Johnson M.J."/>
            <person name="Boursaux-Eude C."/>
            <person name="Seemann T."/>
            <person name="Rouy Z."/>
            <person name="Coppel R.L."/>
            <person name="Rood J.I."/>
            <person name="Lajus A."/>
            <person name="Davies J.K."/>
            <person name="Medigue C."/>
            <person name="Adler B."/>
        </authorList>
    </citation>
    <scope>NUCLEOTIDE SEQUENCE [LARGE SCALE GENOMIC DNA]</scope>
    <source>
        <strain evidence="2">Patoc 1 / ATCC 23582 / Paris</strain>
    </source>
</reference>
<dbReference type="KEGG" id="lbi:LEPBI_I0176"/>
<dbReference type="RefSeq" id="WP_012387210.1">
    <property type="nucleotide sequence ID" value="NC_010602.1"/>
</dbReference>
<dbReference type="Proteomes" id="UP000001847">
    <property type="component" value="Chromosome I"/>
</dbReference>
<dbReference type="EMBL" id="CP000786">
    <property type="protein sequence ID" value="ABZ96321.1"/>
    <property type="molecule type" value="Genomic_DNA"/>
</dbReference>
<dbReference type="SUPFAM" id="SSF52266">
    <property type="entry name" value="SGNH hydrolase"/>
    <property type="match status" value="1"/>
</dbReference>
<dbReference type="GO" id="GO:0016788">
    <property type="term" value="F:hydrolase activity, acting on ester bonds"/>
    <property type="evidence" value="ECO:0007669"/>
    <property type="project" value="UniProtKB-ARBA"/>
</dbReference>
<evidence type="ECO:0008006" key="3">
    <source>
        <dbReference type="Google" id="ProtNLM"/>
    </source>
</evidence>
<proteinExistence type="predicted"/>
<dbReference type="OrthoDB" id="333537at2"/>
<dbReference type="BioCyc" id="LBIF456481:LEPBI_RS00865-MONOMER"/>
<accession>B0SK78</accession>
<dbReference type="AlphaFoldDB" id="B0SK78"/>
<dbReference type="STRING" id="456481.LEPBI_I0176"/>